<dbReference type="GO" id="GO:0046933">
    <property type="term" value="F:proton-transporting ATP synthase activity, rotational mechanism"/>
    <property type="evidence" value="ECO:0007669"/>
    <property type="project" value="TreeGrafter"/>
</dbReference>
<feature type="transmembrane region" description="Helical" evidence="12">
    <location>
        <begin position="204"/>
        <end position="225"/>
    </location>
</feature>
<proteinExistence type="inferred from homology"/>
<dbReference type="InterPro" id="IPR045083">
    <property type="entry name" value="ATP_synth_F0_asu_bact/mt"/>
</dbReference>
<keyword evidence="13" id="KW-0496">Mitochondrion</keyword>
<dbReference type="Pfam" id="PF00119">
    <property type="entry name" value="ATP-synt_A"/>
    <property type="match status" value="1"/>
</dbReference>
<dbReference type="GO" id="GO:0005743">
    <property type="term" value="C:mitochondrial inner membrane"/>
    <property type="evidence" value="ECO:0007669"/>
    <property type="project" value="UniProtKB-SubCell"/>
</dbReference>
<evidence type="ECO:0000256" key="11">
    <source>
        <dbReference type="RuleBase" id="RU004450"/>
    </source>
</evidence>
<evidence type="ECO:0000256" key="2">
    <source>
        <dbReference type="ARBA" id="ARBA00006810"/>
    </source>
</evidence>
<dbReference type="InterPro" id="IPR035908">
    <property type="entry name" value="F0_ATP_A_sf"/>
</dbReference>
<dbReference type="InterPro" id="IPR000568">
    <property type="entry name" value="ATP_synth_F0_asu"/>
</dbReference>
<keyword evidence="4" id="KW-0138">CF(0)</keyword>
<dbReference type="AlphaFoldDB" id="A0A6H1PG54"/>
<gene>
    <name evidence="13" type="primary">ATP6</name>
</gene>
<comment type="similarity">
    <text evidence="2">Belongs to the ATPase A chain family.</text>
</comment>
<evidence type="ECO:0000256" key="9">
    <source>
        <dbReference type="ARBA" id="ARBA00023136"/>
    </source>
</evidence>
<keyword evidence="6" id="KW-0375">Hydrogen ion transport</keyword>
<keyword evidence="7 12" id="KW-1133">Transmembrane helix</keyword>
<dbReference type="PANTHER" id="PTHR11410:SF0">
    <property type="entry name" value="ATP SYNTHASE SUBUNIT A"/>
    <property type="match status" value="1"/>
</dbReference>
<feature type="transmembrane region" description="Helical" evidence="12">
    <location>
        <begin position="101"/>
        <end position="124"/>
    </location>
</feature>
<keyword evidence="10" id="KW-0066">ATP synthesis</keyword>
<dbReference type="GO" id="GO:0045259">
    <property type="term" value="C:proton-transporting ATP synthase complex"/>
    <property type="evidence" value="ECO:0007669"/>
    <property type="project" value="UniProtKB-KW"/>
</dbReference>
<feature type="transmembrane region" description="Helical" evidence="12">
    <location>
        <begin position="16"/>
        <end position="34"/>
    </location>
</feature>
<accession>A0A6H1PG54</accession>
<evidence type="ECO:0000256" key="10">
    <source>
        <dbReference type="ARBA" id="ARBA00023310"/>
    </source>
</evidence>
<evidence type="ECO:0000256" key="4">
    <source>
        <dbReference type="ARBA" id="ARBA00022547"/>
    </source>
</evidence>
<dbReference type="PANTHER" id="PTHR11410">
    <property type="entry name" value="ATP SYNTHASE SUBUNIT A"/>
    <property type="match status" value="1"/>
</dbReference>
<comment type="subcellular location">
    <subcellularLocation>
        <location evidence="1">Membrane</location>
        <topology evidence="1">Multi-pass membrane protein</topology>
    </subcellularLocation>
    <subcellularLocation>
        <location evidence="11">Mitochondrion inner membrane</location>
        <topology evidence="11">Multi-pass membrane protein</topology>
    </subcellularLocation>
</comment>
<evidence type="ECO:0000256" key="1">
    <source>
        <dbReference type="ARBA" id="ARBA00004141"/>
    </source>
</evidence>
<evidence type="ECO:0000313" key="13">
    <source>
        <dbReference type="EMBL" id="QIZ12558.1"/>
    </source>
</evidence>
<feature type="transmembrane region" description="Helical" evidence="12">
    <location>
        <begin position="172"/>
        <end position="197"/>
    </location>
</feature>
<dbReference type="CDD" id="cd00310">
    <property type="entry name" value="ATP-synt_Fo_a_6"/>
    <property type="match status" value="1"/>
</dbReference>
<evidence type="ECO:0000256" key="12">
    <source>
        <dbReference type="SAM" id="Phobius"/>
    </source>
</evidence>
<evidence type="ECO:0000256" key="6">
    <source>
        <dbReference type="ARBA" id="ARBA00022781"/>
    </source>
</evidence>
<dbReference type="PROSITE" id="PS00449">
    <property type="entry name" value="ATPASE_A"/>
    <property type="match status" value="1"/>
</dbReference>
<keyword evidence="5 12" id="KW-0812">Transmembrane</keyword>
<evidence type="ECO:0000256" key="5">
    <source>
        <dbReference type="ARBA" id="ARBA00022692"/>
    </source>
</evidence>
<reference evidence="13" key="1">
    <citation type="journal article" date="2020" name="BMC Evol. Biol.">
        <title>A mitogenomic phylogeny of chitons (Mollusca: Polyplacophora).</title>
        <authorList>
            <person name="Irisarri I."/>
            <person name="Uribe J.E."/>
            <person name="Eernisse D.J."/>
            <person name="Zardoya R."/>
        </authorList>
    </citation>
    <scope>NUCLEOTIDE SEQUENCE</scope>
</reference>
<dbReference type="EMBL" id="MN864054">
    <property type="protein sequence ID" value="QIZ12558.1"/>
    <property type="molecule type" value="Genomic_DNA"/>
</dbReference>
<organism evidence="13">
    <name type="scientific">Tonicia forbesii</name>
    <dbReference type="NCBI Taxonomy" id="1503220"/>
    <lineage>
        <taxon>Eukaryota</taxon>
        <taxon>Metazoa</taxon>
        <taxon>Spiralia</taxon>
        <taxon>Lophotrochozoa</taxon>
        <taxon>Mollusca</taxon>
        <taxon>Polyplacophora</taxon>
        <taxon>Neoloricata</taxon>
        <taxon>Chitonida</taxon>
        <taxon>Chitonina</taxon>
        <taxon>Chitonidae</taxon>
        <taxon>Toniciinae</taxon>
        <taxon>Tonicia</taxon>
    </lineage>
</organism>
<keyword evidence="8" id="KW-0406">Ion transport</keyword>
<name>A0A6H1PG54_9MOLL</name>
<dbReference type="SUPFAM" id="SSF81336">
    <property type="entry name" value="F1F0 ATP synthase subunit A"/>
    <property type="match status" value="1"/>
</dbReference>
<evidence type="ECO:0000256" key="3">
    <source>
        <dbReference type="ARBA" id="ARBA00022448"/>
    </source>
</evidence>
<keyword evidence="9 12" id="KW-0472">Membrane</keyword>
<evidence type="ECO:0000256" key="7">
    <source>
        <dbReference type="ARBA" id="ARBA00022989"/>
    </source>
</evidence>
<geneLocation type="mitochondrion" evidence="13"/>
<protein>
    <recommendedName>
        <fullName evidence="11">ATP synthase subunit a</fullName>
    </recommendedName>
</protein>
<dbReference type="InterPro" id="IPR023011">
    <property type="entry name" value="ATP_synth_F0_asu_AS"/>
</dbReference>
<feature type="transmembrane region" description="Helical" evidence="12">
    <location>
        <begin position="131"/>
        <end position="152"/>
    </location>
</feature>
<dbReference type="PRINTS" id="PR00123">
    <property type="entry name" value="ATPASEA"/>
</dbReference>
<sequence>MLMDIFSSFDEQNFTIFSNLHLIWLVGAFPIYFIQSSYWSSTSRWNVLVNKPKSFMINQATRTAGKNLGGFNNVIVSIFMTLIVMNLLGLSPYVFSATSHLVFAISFGLPFWLALIISGLLFNFKAVLAHFLPSGAPAVLNPFLVLVETVSISVRPITLSIRLTANMSAGHIILGLIGAYLSSGMFSYSFIIIMLLIFIEIFYFMFEVGVSLIQAYIFSLLITLYSEDHPMP</sequence>
<evidence type="ECO:0000256" key="8">
    <source>
        <dbReference type="ARBA" id="ARBA00023065"/>
    </source>
</evidence>
<dbReference type="Gene3D" id="1.20.120.220">
    <property type="entry name" value="ATP synthase, F0 complex, subunit A"/>
    <property type="match status" value="1"/>
</dbReference>
<keyword evidence="3" id="KW-0813">Transport</keyword>
<dbReference type="NCBIfam" id="TIGR01131">
    <property type="entry name" value="ATP_synt_6_or_A"/>
    <property type="match status" value="1"/>
</dbReference>
<feature type="transmembrane region" description="Helical" evidence="12">
    <location>
        <begin position="74"/>
        <end position="95"/>
    </location>
</feature>